<evidence type="ECO:0000313" key="2">
    <source>
        <dbReference type="EMBL" id="SRX81546.1"/>
    </source>
</evidence>
<dbReference type="AlphaFoldDB" id="A0A375YK73"/>
<evidence type="ECO:0000313" key="3">
    <source>
        <dbReference type="Proteomes" id="UP000252008"/>
    </source>
</evidence>
<dbReference type="Pfam" id="PF24623">
    <property type="entry name" value="Phage_zn_bind_8"/>
    <property type="match status" value="1"/>
</dbReference>
<sequence>MSAPTGPHPALVHRCPFCGAEPGQPCRTHRGRGRELDCPHSRRIVAATPELQAIKKLAGSRADALCCECGNLRTVSTDYRRVSDPNYSYNAVGGRATNGWRHTQTLKCDACGERTRHALIKPSGGPSDPDWDERCQRYVLGGEWEGKYPPDRERLRAEYFAQFPRNPELRHRYWINEAQTAWDAGHRAVTAVCGATMPLQRDPRSICDQESSPTELERPAEIDWETEFEDPETDMWWIDMQCVDCLRVANECRQANRRRLLEALLAWFAQHPETISDADADALMLVFGPLAATLREEK</sequence>
<dbReference type="Proteomes" id="UP000252008">
    <property type="component" value="Unassembled WGS sequence"/>
</dbReference>
<accession>A0A375YK73</accession>
<proteinExistence type="predicted"/>
<gene>
    <name evidence="2" type="ORF">MPP7335_03298</name>
</gene>
<protein>
    <recommendedName>
        <fullName evidence="1">DNA-binding phage zinc finger domain-containing protein</fullName>
    </recommendedName>
</protein>
<evidence type="ECO:0000259" key="1">
    <source>
        <dbReference type="Pfam" id="PF24623"/>
    </source>
</evidence>
<keyword evidence="3" id="KW-1185">Reference proteome</keyword>
<reference evidence="2 3" key="1">
    <citation type="submission" date="2018-05" db="EMBL/GenBank/DDBJ databases">
        <authorList>
            <consortium name="IHU Genomes"/>
        </authorList>
    </citation>
    <scope>NUCLEOTIDE SEQUENCE [LARGE SCALE GENOMIC DNA]</scope>
    <source>
        <strain evidence="2 3">P7335</strain>
    </source>
</reference>
<feature type="domain" description="DNA-binding phage zinc finger" evidence="1">
    <location>
        <begin position="7"/>
        <end position="49"/>
    </location>
</feature>
<organism evidence="2 3">
    <name type="scientific">Mycolicibacterium parafortuitum</name>
    <name type="common">Mycobacterium parafortuitum</name>
    <dbReference type="NCBI Taxonomy" id="39692"/>
    <lineage>
        <taxon>Bacteria</taxon>
        <taxon>Bacillati</taxon>
        <taxon>Actinomycetota</taxon>
        <taxon>Actinomycetes</taxon>
        <taxon>Mycobacteriales</taxon>
        <taxon>Mycobacteriaceae</taxon>
        <taxon>Mycolicibacterium</taxon>
    </lineage>
</organism>
<name>A0A375YK73_MYCPF</name>
<dbReference type="InterPro" id="IPR056911">
    <property type="entry name" value="Phage_Znf_bind_put"/>
</dbReference>
<dbReference type="EMBL" id="UEGS01000001">
    <property type="protein sequence ID" value="SRX81546.1"/>
    <property type="molecule type" value="Genomic_DNA"/>
</dbReference>